<dbReference type="STRING" id="1173701.A0A066Y154"/>
<feature type="transmembrane region" description="Helical" evidence="6">
    <location>
        <begin position="12"/>
        <end position="37"/>
    </location>
</feature>
<evidence type="ECO:0000256" key="1">
    <source>
        <dbReference type="ARBA" id="ARBA00001971"/>
    </source>
</evidence>
<dbReference type="HOGENOM" id="CLU_888556_0_0_1"/>
<evidence type="ECO:0000256" key="3">
    <source>
        <dbReference type="ARBA" id="ARBA00022617"/>
    </source>
</evidence>
<dbReference type="eggNOG" id="KOG0158">
    <property type="taxonomic scope" value="Eukaryota"/>
</dbReference>
<keyword evidence="6" id="KW-0812">Transmembrane</keyword>
<dbReference type="OMA" id="MAYRAIE"/>
<comment type="similarity">
    <text evidence="2">Belongs to the cytochrome P450 family.</text>
</comment>
<name>A0A066Y154_COLSU</name>
<dbReference type="OrthoDB" id="1470350at2759"/>
<dbReference type="Proteomes" id="UP000027238">
    <property type="component" value="Unassembled WGS sequence"/>
</dbReference>
<proteinExistence type="inferred from homology"/>
<organism evidence="7 8">
    <name type="scientific">Colletotrichum sublineola</name>
    <name type="common">Sorghum anthracnose fungus</name>
    <dbReference type="NCBI Taxonomy" id="1173701"/>
    <lineage>
        <taxon>Eukaryota</taxon>
        <taxon>Fungi</taxon>
        <taxon>Dikarya</taxon>
        <taxon>Ascomycota</taxon>
        <taxon>Pezizomycotina</taxon>
        <taxon>Sordariomycetes</taxon>
        <taxon>Hypocreomycetidae</taxon>
        <taxon>Glomerellales</taxon>
        <taxon>Glomerellaceae</taxon>
        <taxon>Colletotrichum</taxon>
        <taxon>Colletotrichum graminicola species complex</taxon>
    </lineage>
</organism>
<dbReference type="SUPFAM" id="SSF48264">
    <property type="entry name" value="Cytochrome P450"/>
    <property type="match status" value="1"/>
</dbReference>
<evidence type="ECO:0000313" key="7">
    <source>
        <dbReference type="EMBL" id="KDN71960.1"/>
    </source>
</evidence>
<dbReference type="InterPro" id="IPR050121">
    <property type="entry name" value="Cytochrome_P450_monoxygenase"/>
</dbReference>
<reference evidence="8" key="1">
    <citation type="journal article" date="2014" name="Genome Announc.">
        <title>Draft genome sequence of Colletotrichum sublineola, a destructive pathogen of cultivated sorghum.</title>
        <authorList>
            <person name="Baroncelli R."/>
            <person name="Sanz-Martin J.M."/>
            <person name="Rech G.E."/>
            <person name="Sukno S.A."/>
            <person name="Thon M.R."/>
        </authorList>
    </citation>
    <scope>NUCLEOTIDE SEQUENCE [LARGE SCALE GENOMIC DNA]</scope>
    <source>
        <strain evidence="8">TX430BB</strain>
    </source>
</reference>
<gene>
    <name evidence="7" type="ORF">CSUB01_11827</name>
</gene>
<dbReference type="InterPro" id="IPR001128">
    <property type="entry name" value="Cyt_P450"/>
</dbReference>
<dbReference type="PANTHER" id="PTHR24305">
    <property type="entry name" value="CYTOCHROME P450"/>
    <property type="match status" value="1"/>
</dbReference>
<accession>A0A066Y154</accession>
<evidence type="ECO:0000256" key="4">
    <source>
        <dbReference type="ARBA" id="ARBA00022723"/>
    </source>
</evidence>
<keyword evidence="5" id="KW-0408">Iron</keyword>
<keyword evidence="6" id="KW-0472">Membrane</keyword>
<evidence type="ECO:0000256" key="6">
    <source>
        <dbReference type="SAM" id="Phobius"/>
    </source>
</evidence>
<dbReference type="PANTHER" id="PTHR24305:SF210">
    <property type="entry name" value="CYTOCHROME P450 MONOOXYGENASE ASQL-RELATED"/>
    <property type="match status" value="1"/>
</dbReference>
<dbReference type="Gene3D" id="1.10.630.10">
    <property type="entry name" value="Cytochrome P450"/>
    <property type="match status" value="1"/>
</dbReference>
<keyword evidence="3" id="KW-0349">Heme</keyword>
<dbReference type="EMBL" id="JMSE01000082">
    <property type="protein sequence ID" value="KDN71960.1"/>
    <property type="molecule type" value="Genomic_DNA"/>
</dbReference>
<dbReference type="GO" id="GO:0005506">
    <property type="term" value="F:iron ion binding"/>
    <property type="evidence" value="ECO:0007669"/>
    <property type="project" value="InterPro"/>
</dbReference>
<keyword evidence="6" id="KW-1133">Transmembrane helix</keyword>
<comment type="cofactor">
    <cofactor evidence="1">
        <name>heme</name>
        <dbReference type="ChEBI" id="CHEBI:30413"/>
    </cofactor>
</comment>
<keyword evidence="8" id="KW-1185">Reference proteome</keyword>
<protein>
    <submittedName>
        <fullName evidence="7">Putative cytochrome P450</fullName>
    </submittedName>
</protein>
<comment type="caution">
    <text evidence="7">The sequence shown here is derived from an EMBL/GenBank/DDBJ whole genome shotgun (WGS) entry which is preliminary data.</text>
</comment>
<dbReference type="AlphaFoldDB" id="A0A066Y154"/>
<keyword evidence="4" id="KW-0479">Metal-binding</keyword>
<sequence length="313" mass="35209">MSILQLVADESGYSSAVVIIGASIISLVAFTFGTVVYRLWFHPLAKIPGPKLWATCDVFNMVHQQVKLDMAYRAIELHRKYGPMVRIGPNRVIVEGNIAWPQVHGARSTSEADELGKVKNFLYPIDHMALLGANREDHRRQRRQLGHAFSIAALHEQEHIIQKFMGQFIDELTARTKRGETLNIVDWINYTTFDVIGDLCFAECFHGLDGDTDYVDNAFRGVIGSSYTRFLKRFPLLKVPMKCVLGTNELAKAIEAGKRNASLGQLRGKARMAMGAEPKDGRRDFATYMLKEGKNGEKVLSEGEVLEPDRQLR</sequence>
<evidence type="ECO:0000313" key="8">
    <source>
        <dbReference type="Proteomes" id="UP000027238"/>
    </source>
</evidence>
<dbReference type="Pfam" id="PF00067">
    <property type="entry name" value="p450"/>
    <property type="match status" value="1"/>
</dbReference>
<dbReference type="GO" id="GO:0016705">
    <property type="term" value="F:oxidoreductase activity, acting on paired donors, with incorporation or reduction of molecular oxygen"/>
    <property type="evidence" value="ECO:0007669"/>
    <property type="project" value="InterPro"/>
</dbReference>
<dbReference type="InterPro" id="IPR036396">
    <property type="entry name" value="Cyt_P450_sf"/>
</dbReference>
<dbReference type="GO" id="GO:0004497">
    <property type="term" value="F:monooxygenase activity"/>
    <property type="evidence" value="ECO:0007669"/>
    <property type="project" value="InterPro"/>
</dbReference>
<evidence type="ECO:0000256" key="2">
    <source>
        <dbReference type="ARBA" id="ARBA00010617"/>
    </source>
</evidence>
<evidence type="ECO:0000256" key="5">
    <source>
        <dbReference type="ARBA" id="ARBA00023004"/>
    </source>
</evidence>
<dbReference type="GO" id="GO:0020037">
    <property type="term" value="F:heme binding"/>
    <property type="evidence" value="ECO:0007669"/>
    <property type="project" value="InterPro"/>
</dbReference>